<dbReference type="AlphaFoldDB" id="A0A9W6XUZ5"/>
<dbReference type="Proteomes" id="UP001165121">
    <property type="component" value="Unassembled WGS sequence"/>
</dbReference>
<comment type="caution">
    <text evidence="1">The sequence shown here is derived from an EMBL/GenBank/DDBJ whole genome shotgun (WGS) entry which is preliminary data.</text>
</comment>
<accession>A0A9W6XUZ5</accession>
<protein>
    <submittedName>
        <fullName evidence="1">Unnamed protein product</fullName>
    </submittedName>
</protein>
<evidence type="ECO:0000313" key="2">
    <source>
        <dbReference type="Proteomes" id="UP001165121"/>
    </source>
</evidence>
<gene>
    <name evidence="1" type="ORF">Pfra01_001696900</name>
</gene>
<reference evidence="1" key="1">
    <citation type="submission" date="2023-04" db="EMBL/GenBank/DDBJ databases">
        <title>Phytophthora fragariaefolia NBRC 109709.</title>
        <authorList>
            <person name="Ichikawa N."/>
            <person name="Sato H."/>
            <person name="Tonouchi N."/>
        </authorList>
    </citation>
    <scope>NUCLEOTIDE SEQUENCE</scope>
    <source>
        <strain evidence="1">NBRC 109709</strain>
    </source>
</reference>
<evidence type="ECO:0000313" key="1">
    <source>
        <dbReference type="EMBL" id="GMF46302.1"/>
    </source>
</evidence>
<dbReference type="EMBL" id="BSXT01001960">
    <property type="protein sequence ID" value="GMF46302.1"/>
    <property type="molecule type" value="Genomic_DNA"/>
</dbReference>
<sequence length="241" mass="27519">MTAPFDVPTRLGTDPFERQATLLRVRQDRLQFARQFMFRQWQCMGIEEYSERKKFKAANGDLVSLTFEIVPLPEAQTIKSTVEALRRFDQNIEISISEASGDITVRENDDATSGCAVIQHRLVTKVNNKIEAEANNVAFGEYCPATRGQQEQALMVCDVVEEDEIFPYRRSERLRQDVITIISLVSHQDENGKPVIVMTRWLCQRIHKSPIHAPQFVINRIRSNAEKVADAMLTCLAQPPL</sequence>
<organism evidence="1 2">
    <name type="scientific">Phytophthora fragariaefolia</name>
    <dbReference type="NCBI Taxonomy" id="1490495"/>
    <lineage>
        <taxon>Eukaryota</taxon>
        <taxon>Sar</taxon>
        <taxon>Stramenopiles</taxon>
        <taxon>Oomycota</taxon>
        <taxon>Peronosporomycetes</taxon>
        <taxon>Peronosporales</taxon>
        <taxon>Peronosporaceae</taxon>
        <taxon>Phytophthora</taxon>
    </lineage>
</organism>
<name>A0A9W6XUZ5_9STRA</name>
<dbReference type="OrthoDB" id="118016at2759"/>
<proteinExistence type="predicted"/>
<keyword evidence="2" id="KW-1185">Reference proteome</keyword>